<comment type="caution">
    <text evidence="1">The sequence shown here is derived from an EMBL/GenBank/DDBJ whole genome shotgun (WGS) entry which is preliminary data.</text>
</comment>
<proteinExistence type="predicted"/>
<evidence type="ECO:0000313" key="2">
    <source>
        <dbReference type="Proteomes" id="UP001283361"/>
    </source>
</evidence>
<accession>A0AAE0YTX5</accession>
<gene>
    <name evidence="1" type="ORF">RRG08_049232</name>
</gene>
<reference evidence="1" key="1">
    <citation type="journal article" date="2023" name="G3 (Bethesda)">
        <title>A reference genome for the long-term kleptoplast-retaining sea slug Elysia crispata morphotype clarki.</title>
        <authorList>
            <person name="Eastman K.E."/>
            <person name="Pendleton A.L."/>
            <person name="Shaikh M.A."/>
            <person name="Suttiyut T."/>
            <person name="Ogas R."/>
            <person name="Tomko P."/>
            <person name="Gavelis G."/>
            <person name="Widhalm J.R."/>
            <person name="Wisecaver J.H."/>
        </authorList>
    </citation>
    <scope>NUCLEOTIDE SEQUENCE</scope>
    <source>
        <strain evidence="1">ECLA1</strain>
    </source>
</reference>
<dbReference type="EMBL" id="JAWDGP010005438">
    <property type="protein sequence ID" value="KAK3756952.1"/>
    <property type="molecule type" value="Genomic_DNA"/>
</dbReference>
<keyword evidence="2" id="KW-1185">Reference proteome</keyword>
<sequence>MREICCEPWSSMPVANASRKRPGPRGAPTLTNDYELVMGRPISSEDNGLLLLDIDQGKGDEYAFNHADPSLFFRSTGRRTRSRGKLRQRGALWRVIITDVAARPGLELTWTLLARRDTCPRVALSLTPRGKKRCTPLEVFTVNTQFDADLDSLHADPSPSGKAWKARIIGDDDVAPGKVGPNLFHPSFPPLTLRDLSKFQDVLWC</sequence>
<evidence type="ECO:0000313" key="1">
    <source>
        <dbReference type="EMBL" id="KAK3756952.1"/>
    </source>
</evidence>
<dbReference type="AlphaFoldDB" id="A0AAE0YTX5"/>
<name>A0AAE0YTX5_9GAST</name>
<protein>
    <submittedName>
        <fullName evidence="1">Uncharacterized protein</fullName>
    </submittedName>
</protein>
<organism evidence="1 2">
    <name type="scientific">Elysia crispata</name>
    <name type="common">lettuce slug</name>
    <dbReference type="NCBI Taxonomy" id="231223"/>
    <lineage>
        <taxon>Eukaryota</taxon>
        <taxon>Metazoa</taxon>
        <taxon>Spiralia</taxon>
        <taxon>Lophotrochozoa</taxon>
        <taxon>Mollusca</taxon>
        <taxon>Gastropoda</taxon>
        <taxon>Heterobranchia</taxon>
        <taxon>Euthyneura</taxon>
        <taxon>Panpulmonata</taxon>
        <taxon>Sacoglossa</taxon>
        <taxon>Placobranchoidea</taxon>
        <taxon>Plakobranchidae</taxon>
        <taxon>Elysia</taxon>
    </lineage>
</organism>
<dbReference type="Proteomes" id="UP001283361">
    <property type="component" value="Unassembled WGS sequence"/>
</dbReference>